<evidence type="ECO:0000313" key="3">
    <source>
        <dbReference type="EMBL" id="PTQ51755.1"/>
    </source>
</evidence>
<feature type="domain" description="Toprim" evidence="2">
    <location>
        <begin position="5"/>
        <end position="93"/>
    </location>
</feature>
<dbReference type="SUPFAM" id="SSF110455">
    <property type="entry name" value="Toprim domain"/>
    <property type="match status" value="1"/>
</dbReference>
<dbReference type="GO" id="GO:0006364">
    <property type="term" value="P:rRNA processing"/>
    <property type="evidence" value="ECO:0007669"/>
    <property type="project" value="TreeGrafter"/>
</dbReference>
<organism evidence="3 4">
    <name type="scientific">Brockia lithotrophica</name>
    <dbReference type="NCBI Taxonomy" id="933949"/>
    <lineage>
        <taxon>Bacteria</taxon>
        <taxon>Bacillati</taxon>
        <taxon>Bacillota</taxon>
        <taxon>Bacilli</taxon>
        <taxon>Bacillales</taxon>
        <taxon>Bacillales Family X. Incertae Sedis</taxon>
        <taxon>Brockia</taxon>
    </lineage>
</organism>
<gene>
    <name evidence="3" type="ORF">BLITH_1393</name>
</gene>
<sequence length="148" mass="17840">MCRMQKVIIVEGKTDQRRLEEVLAEPVTFLLTHGTLGEEELLRRLLPYEREDVYIFVDADEPGNRLRRLLGRWFPRAKHLYTRKIYREIAHTPLAYLARVLDEAHFAVREEWLLAWEREVNGKERGRRRRRSRNRNLDEEERSEGRGT</sequence>
<dbReference type="Proteomes" id="UP000244016">
    <property type="component" value="Unassembled WGS sequence"/>
</dbReference>
<dbReference type="SMART" id="SM00493">
    <property type="entry name" value="TOPRIM"/>
    <property type="match status" value="1"/>
</dbReference>
<dbReference type="Gene3D" id="3.40.1360.10">
    <property type="match status" value="1"/>
</dbReference>
<evidence type="ECO:0000256" key="1">
    <source>
        <dbReference type="SAM" id="MobiDB-lite"/>
    </source>
</evidence>
<feature type="region of interest" description="Disordered" evidence="1">
    <location>
        <begin position="127"/>
        <end position="148"/>
    </location>
</feature>
<reference evidence="3 4" key="1">
    <citation type="submission" date="2017-08" db="EMBL/GenBank/DDBJ databases">
        <title>Burning lignite coal seam in the remote Altai Mountains harbors a hydrogen-driven thermophilic microbial community.</title>
        <authorList>
            <person name="Kadnikov V.V."/>
            <person name="Mardanov A.V."/>
            <person name="Ivasenko D."/>
            <person name="Beletsky A.V."/>
            <person name="Karnachuk O.V."/>
            <person name="Ravin N.V."/>
        </authorList>
    </citation>
    <scope>NUCLEOTIDE SEQUENCE [LARGE SCALE GENOMIC DNA]</scope>
    <source>
        <strain evidence="3">AL31</strain>
    </source>
</reference>
<dbReference type="PANTHER" id="PTHR39156">
    <property type="entry name" value="RIBONUCLEASE M5"/>
    <property type="match status" value="1"/>
</dbReference>
<dbReference type="PANTHER" id="PTHR39156:SF2">
    <property type="entry name" value="DNA PRIMASE (BACTERIAL TYPE) AND SMALL PRIMASE-LIKE PROTEINS"/>
    <property type="match status" value="1"/>
</dbReference>
<proteinExistence type="predicted"/>
<dbReference type="GO" id="GO:0043822">
    <property type="term" value="F:ribonuclease M5 activity"/>
    <property type="evidence" value="ECO:0007669"/>
    <property type="project" value="TreeGrafter"/>
</dbReference>
<name>A0A2T5G6F7_9BACL</name>
<comment type="caution">
    <text evidence="3">The sequence shown here is derived from an EMBL/GenBank/DDBJ whole genome shotgun (WGS) entry which is preliminary data.</text>
</comment>
<evidence type="ECO:0000259" key="2">
    <source>
        <dbReference type="PROSITE" id="PS50880"/>
    </source>
</evidence>
<dbReference type="InterPro" id="IPR006171">
    <property type="entry name" value="TOPRIM_dom"/>
</dbReference>
<evidence type="ECO:0000313" key="4">
    <source>
        <dbReference type="Proteomes" id="UP000244016"/>
    </source>
</evidence>
<dbReference type="AlphaFoldDB" id="A0A2T5G6F7"/>
<protein>
    <submittedName>
        <fullName evidence="3">Toprim domain protein</fullName>
    </submittedName>
</protein>
<dbReference type="Pfam" id="PF01751">
    <property type="entry name" value="Toprim"/>
    <property type="match status" value="1"/>
</dbReference>
<dbReference type="EMBL" id="PEBW01000004">
    <property type="protein sequence ID" value="PTQ51755.1"/>
    <property type="molecule type" value="Genomic_DNA"/>
</dbReference>
<accession>A0A2T5G6F7</accession>
<dbReference type="PROSITE" id="PS50880">
    <property type="entry name" value="TOPRIM"/>
    <property type="match status" value="1"/>
</dbReference>